<dbReference type="GO" id="GO:0022900">
    <property type="term" value="P:electron transport chain"/>
    <property type="evidence" value="ECO:0007669"/>
    <property type="project" value="UniProtKB-UniRule"/>
</dbReference>
<dbReference type="Proteomes" id="UP000184389">
    <property type="component" value="Unassembled WGS sequence"/>
</dbReference>
<dbReference type="Gene3D" id="3.90.1010.20">
    <property type="match status" value="1"/>
</dbReference>
<evidence type="ECO:0000256" key="1">
    <source>
        <dbReference type="ARBA" id="ARBA00022448"/>
    </source>
</evidence>
<keyword evidence="2 6" id="KW-0597">Phosphoprotein</keyword>
<evidence type="ECO:0000256" key="6">
    <source>
        <dbReference type="HAMAP-Rule" id="MF_00479"/>
    </source>
</evidence>
<evidence type="ECO:0000256" key="4">
    <source>
        <dbReference type="ARBA" id="ARBA00022643"/>
    </source>
</evidence>
<evidence type="ECO:0000256" key="3">
    <source>
        <dbReference type="ARBA" id="ARBA00022630"/>
    </source>
</evidence>
<keyword evidence="5 6" id="KW-0249">Electron transport</keyword>
<evidence type="ECO:0000313" key="9">
    <source>
        <dbReference type="Proteomes" id="UP000184389"/>
    </source>
</evidence>
<comment type="subcellular location">
    <subcellularLocation>
        <location evidence="6">Cell membrane</location>
        <topology evidence="6">Single-pass membrane protein</topology>
    </subcellularLocation>
</comment>
<dbReference type="PANTHER" id="PTHR36118:SF1">
    <property type="entry name" value="ION-TRANSLOCATING OXIDOREDUCTASE COMPLEX SUBUNIT G"/>
    <property type="match status" value="1"/>
</dbReference>
<keyword evidence="1 6" id="KW-0813">Transport</keyword>
<keyword evidence="6" id="KW-1003">Cell membrane</keyword>
<dbReference type="EMBL" id="FQXR01000003">
    <property type="protein sequence ID" value="SHH67853.1"/>
    <property type="molecule type" value="Genomic_DNA"/>
</dbReference>
<proteinExistence type="inferred from homology"/>
<dbReference type="SMART" id="SM00900">
    <property type="entry name" value="FMN_bind"/>
    <property type="match status" value="1"/>
</dbReference>
<dbReference type="GO" id="GO:0010181">
    <property type="term" value="F:FMN binding"/>
    <property type="evidence" value="ECO:0007669"/>
    <property type="project" value="InterPro"/>
</dbReference>
<dbReference type="NCBIfam" id="TIGR01947">
    <property type="entry name" value="rnfG"/>
    <property type="match status" value="1"/>
</dbReference>
<evidence type="ECO:0000256" key="2">
    <source>
        <dbReference type="ARBA" id="ARBA00022553"/>
    </source>
</evidence>
<dbReference type="STRING" id="1123281.SAMN02745180_00812"/>
<keyword evidence="6" id="KW-1278">Translocase</keyword>
<comment type="cofactor">
    <cofactor evidence="6">
        <name>FMN</name>
        <dbReference type="ChEBI" id="CHEBI:58210"/>
    </cofactor>
</comment>
<keyword evidence="6" id="KW-0812">Transmembrane</keyword>
<dbReference type="GO" id="GO:0005886">
    <property type="term" value="C:plasma membrane"/>
    <property type="evidence" value="ECO:0007669"/>
    <property type="project" value="UniProtKB-SubCell"/>
</dbReference>
<evidence type="ECO:0000313" key="8">
    <source>
        <dbReference type="EMBL" id="SHH67853.1"/>
    </source>
</evidence>
<dbReference type="GO" id="GO:0009055">
    <property type="term" value="F:electron transfer activity"/>
    <property type="evidence" value="ECO:0007669"/>
    <property type="project" value="InterPro"/>
</dbReference>
<accession>A0A1M5UYU0</accession>
<feature type="domain" description="FMN-binding" evidence="7">
    <location>
        <begin position="97"/>
        <end position="187"/>
    </location>
</feature>
<dbReference type="InterPro" id="IPR007329">
    <property type="entry name" value="FMN-bd"/>
</dbReference>
<keyword evidence="3 6" id="KW-0285">Flavoprotein</keyword>
<dbReference type="AlphaFoldDB" id="A0A1M5UYU0"/>
<reference evidence="8 9" key="1">
    <citation type="submission" date="2016-11" db="EMBL/GenBank/DDBJ databases">
        <authorList>
            <person name="Jaros S."/>
            <person name="Januszkiewicz K."/>
            <person name="Wedrychowicz H."/>
        </authorList>
    </citation>
    <scope>NUCLEOTIDE SEQUENCE [LARGE SCALE GENOMIC DNA]</scope>
    <source>
        <strain evidence="8 9">DSM 13106</strain>
    </source>
</reference>
<dbReference type="InterPro" id="IPR010209">
    <property type="entry name" value="Ion_transpt_RnfG/RsxG"/>
</dbReference>
<protein>
    <recommendedName>
        <fullName evidence="6">Ion-translocating oxidoreductase complex subunit G</fullName>
        <ecNumber evidence="6">7.-.-.-</ecNumber>
    </recommendedName>
    <alternativeName>
        <fullName evidence="6">Rnf electron transport complex subunit G</fullName>
    </alternativeName>
</protein>
<sequence length="193" mass="20558">MNETLKLGLILLLITSISAVVLGFSNNVTSVKIAEADKIANDNARKEVLPIANEFEALDENTFNDIVSSNQDVLEIYIGKDEGGNVVGYTIKTISGGFGGDIEIMTGISNEDKITGMKVLNHSETPGLGAKSTTPEFQDRFKDKSIENELVVVKGVSSQDAEVEAITGATITSNAVTSGVNMAIKVYNDKLSK</sequence>
<comment type="function">
    <text evidence="6">Part of a membrane-bound complex that couples electron transfer with translocation of ions across the membrane.</text>
</comment>
<name>A0A1M5UYU0_9FIRM</name>
<gene>
    <name evidence="6" type="primary">rnfG</name>
    <name evidence="8" type="ORF">SAMN02745180_00812</name>
</gene>
<keyword evidence="6" id="KW-1133">Transmembrane helix</keyword>
<dbReference type="RefSeq" id="WP_072743393.1">
    <property type="nucleotide sequence ID" value="NZ_FQXR01000003.1"/>
</dbReference>
<keyword evidence="4 6" id="KW-0288">FMN</keyword>
<comment type="subunit">
    <text evidence="6">The complex is composed of six subunits: RnfA, RnfB, RnfC, RnfD, RnfE and RnfG.</text>
</comment>
<dbReference type="HAMAP" id="MF_00479">
    <property type="entry name" value="RsxG_RnfG"/>
    <property type="match status" value="1"/>
</dbReference>
<dbReference type="PIRSF" id="PIRSF006091">
    <property type="entry name" value="E_trnsport_RnfG"/>
    <property type="match status" value="1"/>
</dbReference>
<evidence type="ECO:0000256" key="5">
    <source>
        <dbReference type="ARBA" id="ARBA00022982"/>
    </source>
</evidence>
<dbReference type="Pfam" id="PF04205">
    <property type="entry name" value="FMN_bind"/>
    <property type="match status" value="1"/>
</dbReference>
<feature type="modified residue" description="FMN phosphoryl threonine" evidence="6">
    <location>
        <position position="170"/>
    </location>
</feature>
<dbReference type="EC" id="7.-.-.-" evidence="6"/>
<dbReference type="PANTHER" id="PTHR36118">
    <property type="entry name" value="ION-TRANSLOCATING OXIDOREDUCTASE COMPLEX SUBUNIT G"/>
    <property type="match status" value="1"/>
</dbReference>
<keyword evidence="6" id="KW-0472">Membrane</keyword>
<organism evidence="8 9">
    <name type="scientific">Sporanaerobacter acetigenes DSM 13106</name>
    <dbReference type="NCBI Taxonomy" id="1123281"/>
    <lineage>
        <taxon>Bacteria</taxon>
        <taxon>Bacillati</taxon>
        <taxon>Bacillota</taxon>
        <taxon>Tissierellia</taxon>
        <taxon>Tissierellales</taxon>
        <taxon>Sporanaerobacteraceae</taxon>
        <taxon>Sporanaerobacter</taxon>
    </lineage>
</organism>
<evidence type="ECO:0000259" key="7">
    <source>
        <dbReference type="SMART" id="SM00900"/>
    </source>
</evidence>
<comment type="similarity">
    <text evidence="6">Belongs to the RnfG family.</text>
</comment>
<dbReference type="OrthoDB" id="9794010at2"/>
<keyword evidence="9" id="KW-1185">Reference proteome</keyword>